<name>A0A4P7GL73_9ACTN</name>
<evidence type="ECO:0000313" key="3">
    <source>
        <dbReference type="Proteomes" id="UP000294894"/>
    </source>
</evidence>
<gene>
    <name evidence="2" type="ORF">EXE57_11530</name>
</gene>
<dbReference type="Proteomes" id="UP000294894">
    <property type="component" value="Chromosome"/>
</dbReference>
<evidence type="ECO:0008006" key="4">
    <source>
        <dbReference type="Google" id="ProtNLM"/>
    </source>
</evidence>
<dbReference type="OrthoDB" id="128043at2"/>
<evidence type="ECO:0000256" key="1">
    <source>
        <dbReference type="SAM" id="MobiDB-lite"/>
    </source>
</evidence>
<reference evidence="2 3" key="1">
    <citation type="submission" date="2019-03" db="EMBL/GenBank/DDBJ databases">
        <title>Three New Species of Nocardioides, Nocardioides euryhalodurans sp. nov., Nocardioides seonyuensis sp. nov. and Nocardioides eburneoflavus sp. nov., Iolated from Soil.</title>
        <authorList>
            <person name="Roh S.G."/>
            <person name="Lee C."/>
            <person name="Kim M.-K."/>
            <person name="Kim S.B."/>
        </authorList>
    </citation>
    <scope>NUCLEOTIDE SEQUENCE [LARGE SCALE GENOMIC DNA]</scope>
    <source>
        <strain evidence="2 3">MMS17-SY117</strain>
    </source>
</reference>
<protein>
    <recommendedName>
        <fullName evidence="4">Heavy-metal-associated domain-containing protein</fullName>
    </recommendedName>
</protein>
<evidence type="ECO:0000313" key="2">
    <source>
        <dbReference type="EMBL" id="QBR92836.1"/>
    </source>
</evidence>
<keyword evidence="3" id="KW-1185">Reference proteome</keyword>
<sequence>MNTPVRVAAFVMGLAIAFLAALGLGSVVGPVGAEPVEEAHASESHDDEADVDAGHDDHEDEPAPAEQPGGLAVSQDGYTLELLSQPRPGADRPLRFTVLGPDGEPVTAYDEVHERPLHLITIRRDGAHYRHVHPTLAGDGTWTARTTLEPGTNRLLADFTPMGGPELVLGTDVQVPGAFAPLGATPVTRTAQVDGYRVRLEGGLTAGESSPVTAVVTRGGEPVTDLQPYLGSYGHLVALREGDLAYLHVHPEETGSGPEIGFLAEVPSEGRYRLFLDFRHRGSVHTAAFTLTTADGHGGGGGHDH</sequence>
<dbReference type="AlphaFoldDB" id="A0A4P7GL73"/>
<dbReference type="EMBL" id="CP038267">
    <property type="protein sequence ID" value="QBR92836.1"/>
    <property type="molecule type" value="Genomic_DNA"/>
</dbReference>
<organism evidence="2 3">
    <name type="scientific">Nocardioides euryhalodurans</name>
    <dbReference type="NCBI Taxonomy" id="2518370"/>
    <lineage>
        <taxon>Bacteria</taxon>
        <taxon>Bacillati</taxon>
        <taxon>Actinomycetota</taxon>
        <taxon>Actinomycetes</taxon>
        <taxon>Propionibacteriales</taxon>
        <taxon>Nocardioidaceae</taxon>
        <taxon>Nocardioides</taxon>
    </lineage>
</organism>
<dbReference type="RefSeq" id="WP_135077649.1">
    <property type="nucleotide sequence ID" value="NZ_CP038267.1"/>
</dbReference>
<accession>A0A4P7GL73</accession>
<feature type="region of interest" description="Disordered" evidence="1">
    <location>
        <begin position="36"/>
        <end position="72"/>
    </location>
</feature>
<proteinExistence type="predicted"/>
<dbReference type="KEGG" id="noy:EXE57_11530"/>